<feature type="transmembrane region" description="Helical" evidence="1">
    <location>
        <begin position="286"/>
        <end position="303"/>
    </location>
</feature>
<keyword evidence="3" id="KW-1185">Reference proteome</keyword>
<dbReference type="InterPro" id="IPR010288">
    <property type="entry name" value="EcsB_ABC"/>
</dbReference>
<evidence type="ECO:0000313" key="3">
    <source>
        <dbReference type="Proteomes" id="UP001596989"/>
    </source>
</evidence>
<evidence type="ECO:0000313" key="2">
    <source>
        <dbReference type="EMBL" id="MFD0961432.1"/>
    </source>
</evidence>
<accession>A0ABW3HVL2</accession>
<protein>
    <submittedName>
        <fullName evidence="2">ABC transporter permease</fullName>
    </submittedName>
</protein>
<reference evidence="3" key="1">
    <citation type="journal article" date="2019" name="Int. J. Syst. Evol. Microbiol.">
        <title>The Global Catalogue of Microorganisms (GCM) 10K type strain sequencing project: providing services to taxonomists for standard genome sequencing and annotation.</title>
        <authorList>
            <consortium name="The Broad Institute Genomics Platform"/>
            <consortium name="The Broad Institute Genome Sequencing Center for Infectious Disease"/>
            <person name="Wu L."/>
            <person name="Ma J."/>
        </authorList>
    </citation>
    <scope>NUCLEOTIDE SEQUENCE [LARGE SCALE GENOMIC DNA]</scope>
    <source>
        <strain evidence="3">CCUG 59129</strain>
    </source>
</reference>
<dbReference type="PIRSF" id="PIRSF037259">
    <property type="entry name" value="EcsB_ABC"/>
    <property type="match status" value="1"/>
</dbReference>
<dbReference type="Pfam" id="PF05975">
    <property type="entry name" value="EcsB"/>
    <property type="match status" value="1"/>
</dbReference>
<name>A0ABW3HVL2_9BACL</name>
<feature type="transmembrane region" description="Helical" evidence="1">
    <location>
        <begin position="385"/>
        <end position="403"/>
    </location>
</feature>
<evidence type="ECO:0000256" key="1">
    <source>
        <dbReference type="SAM" id="Phobius"/>
    </source>
</evidence>
<feature type="transmembrane region" description="Helical" evidence="1">
    <location>
        <begin position="60"/>
        <end position="79"/>
    </location>
</feature>
<feature type="transmembrane region" description="Helical" evidence="1">
    <location>
        <begin position="168"/>
        <end position="186"/>
    </location>
</feature>
<proteinExistence type="predicted"/>
<feature type="transmembrane region" description="Helical" evidence="1">
    <location>
        <begin position="192"/>
        <end position="211"/>
    </location>
</feature>
<feature type="transmembrane region" description="Helical" evidence="1">
    <location>
        <begin position="137"/>
        <end position="156"/>
    </location>
</feature>
<feature type="transmembrane region" description="Helical" evidence="1">
    <location>
        <begin position="360"/>
        <end position="379"/>
    </location>
</feature>
<keyword evidence="1" id="KW-0472">Membrane</keyword>
<dbReference type="EMBL" id="JBHTJZ010000035">
    <property type="protein sequence ID" value="MFD0961432.1"/>
    <property type="molecule type" value="Genomic_DNA"/>
</dbReference>
<feature type="transmembrane region" description="Helical" evidence="1">
    <location>
        <begin position="309"/>
        <end position="330"/>
    </location>
</feature>
<organism evidence="2 3">
    <name type="scientific">Paenibacillus chungangensis</name>
    <dbReference type="NCBI Taxonomy" id="696535"/>
    <lineage>
        <taxon>Bacteria</taxon>
        <taxon>Bacillati</taxon>
        <taxon>Bacillota</taxon>
        <taxon>Bacilli</taxon>
        <taxon>Bacillales</taxon>
        <taxon>Paenibacillaceae</taxon>
        <taxon>Paenibacillus</taxon>
    </lineage>
</organism>
<keyword evidence="1" id="KW-1133">Transmembrane helix</keyword>
<feature type="transmembrane region" description="Helical" evidence="1">
    <location>
        <begin position="100"/>
        <end position="125"/>
    </location>
</feature>
<gene>
    <name evidence="2" type="ORF">ACFQ2I_18935</name>
</gene>
<keyword evidence="1" id="KW-0812">Transmembrane</keyword>
<feature type="transmembrane region" description="Helical" evidence="1">
    <location>
        <begin position="28"/>
        <end position="48"/>
    </location>
</feature>
<comment type="caution">
    <text evidence="2">The sequence shown here is derived from an EMBL/GenBank/DDBJ whole genome shotgun (WGS) entry which is preliminary data.</text>
</comment>
<dbReference type="RefSeq" id="WP_377566988.1">
    <property type="nucleotide sequence ID" value="NZ_JBHTJZ010000035.1"/>
</dbReference>
<dbReference type="Proteomes" id="UP001596989">
    <property type="component" value="Unassembled WGS sequence"/>
</dbReference>
<sequence>MAAAWKPESIRRDRAAAFRREIMPYIRYMGQSGFPGFLSLVFIVSAIGYGKLISDLPSNFPIATTGVAVLTPVLCWSPLRTLLRPADTVYLMPKEHEMGIYLRDSLLRSARLSFSVAAVVLLLYMPIYRQGIHEGEAAILVLTAIALKLVNAAGAWRERQLNWSSQRTAYRLLRWLLTAAVLWVALSYSWWIASGTGILALAIMALLYRLPNAQKLPWERFIEEEANTRRRIGLFFSMFIDVPVVSSRIKRRSYLAWLLPTISFSRSRTFQYLYAATLFRTEIGGILVRLLLLGGIVVFWAAGEGYGQGWGAVLAYLLFTLFYCVQLGSLRHSHRYTVWKQIYPLPERQHMDGVMSVDRWASLTGVILLWLPCGITLFIRDLALPAVAALAAALLYVGVWRPSRLRGRMEKELDEDA</sequence>